<dbReference type="InterPro" id="IPR012334">
    <property type="entry name" value="Pectin_lyas_fold"/>
</dbReference>
<evidence type="ECO:0000313" key="3">
    <source>
        <dbReference type="EMBL" id="MBP1466169.1"/>
    </source>
</evidence>
<dbReference type="Gene3D" id="2.160.20.10">
    <property type="entry name" value="Single-stranded right-handed beta-helix, Pectin lyase-like"/>
    <property type="match status" value="1"/>
</dbReference>
<dbReference type="Pfam" id="PF13229">
    <property type="entry name" value="Beta_helix"/>
    <property type="match status" value="1"/>
</dbReference>
<sequence length="519" mass="54904">MKRITLLALLTLLVSLVAAVVPVRAQGEVAAFICKSYSGQLTGDTTWSPAECPDGYVISGNVLVPHGITLTILPGTRIKFASNPTLTIEGTLIARGTASQAITFTSNQANPAKGDWKGIIFKRSSTTATFDPAGNYLGGSVIQYAWIEYTASSAIWLDSAAPYLDHNTMRYGQGVGIGGQVAGTFHVTANLIEGYDREGISVSASINPPSVSRIQPVLIAGNTIRGNQRKAIGVARGRIVQIKNNIITNNDDGMSFNASEFGIISGNIISDNIYVGSGLFSLGGISVGGNITIEGNTITNNQGNGGIIVTGPGVKITNNNIYNNSKRSPIDGSLTNRNLTVNVSRTNSDPIDVRMNWWGTNDILAIEDGIFDYRENASSQEAVYEPWLTQPVEVNPVQSPGLVGTYLNGRPGSYFTFVGGGFLANGPVILTINGYALDTIQADANGYFRLILATDQADLGSYILSARADTDQSGTSLTASAAFTVDVVAPLRARDGSGVEMTVPAGLLRNLVYLPLLQR</sequence>
<evidence type="ECO:0000259" key="2">
    <source>
        <dbReference type="Pfam" id="PF13229"/>
    </source>
</evidence>
<keyword evidence="4" id="KW-1185">Reference proteome</keyword>
<feature type="domain" description="Right handed beta helix" evidence="2">
    <location>
        <begin position="217"/>
        <end position="326"/>
    </location>
</feature>
<feature type="chain" id="PRO_5046231199" evidence="1">
    <location>
        <begin position="26"/>
        <end position="519"/>
    </location>
</feature>
<feature type="signal peptide" evidence="1">
    <location>
        <begin position="1"/>
        <end position="25"/>
    </location>
</feature>
<keyword evidence="1" id="KW-0732">Signal</keyword>
<dbReference type="InterPro" id="IPR011050">
    <property type="entry name" value="Pectin_lyase_fold/virulence"/>
</dbReference>
<comment type="caution">
    <text evidence="3">The sequence shown here is derived from an EMBL/GenBank/DDBJ whole genome shotgun (WGS) entry which is preliminary data.</text>
</comment>
<dbReference type="RefSeq" id="WP_135478174.1">
    <property type="nucleotide sequence ID" value="NZ_SIJK02000016.1"/>
</dbReference>
<reference evidence="3 4" key="1">
    <citation type="submission" date="2021-03" db="EMBL/GenBank/DDBJ databases">
        <authorList>
            <person name="Grouzdev D.S."/>
        </authorList>
    </citation>
    <scope>NUCLEOTIDE SEQUENCE [LARGE SCALE GENOMIC DNA]</scope>
    <source>
        <strain evidence="3 4">M50-1</strain>
    </source>
</reference>
<dbReference type="InterPro" id="IPR006626">
    <property type="entry name" value="PbH1"/>
</dbReference>
<dbReference type="EMBL" id="SIJK02000016">
    <property type="protein sequence ID" value="MBP1466169.1"/>
    <property type="molecule type" value="Genomic_DNA"/>
</dbReference>
<dbReference type="InterPro" id="IPR039448">
    <property type="entry name" value="Beta_helix"/>
</dbReference>
<evidence type="ECO:0000313" key="4">
    <source>
        <dbReference type="Proteomes" id="UP001193081"/>
    </source>
</evidence>
<protein>
    <submittedName>
        <fullName evidence="3">Right-handed parallel beta-helix repeat-containing protein</fullName>
    </submittedName>
</protein>
<name>A0ABS4D9Q5_9CHLR</name>
<gene>
    <name evidence="3" type="ORF">EYB53_010675</name>
</gene>
<dbReference type="SUPFAM" id="SSF51126">
    <property type="entry name" value="Pectin lyase-like"/>
    <property type="match status" value="1"/>
</dbReference>
<proteinExistence type="predicted"/>
<accession>A0ABS4D9Q5</accession>
<dbReference type="Proteomes" id="UP001193081">
    <property type="component" value="Unassembled WGS sequence"/>
</dbReference>
<evidence type="ECO:0000256" key="1">
    <source>
        <dbReference type="SAM" id="SignalP"/>
    </source>
</evidence>
<dbReference type="SMART" id="SM00710">
    <property type="entry name" value="PbH1"/>
    <property type="match status" value="7"/>
</dbReference>
<organism evidence="3 4">
    <name type="scientific">Candidatus Chloroploca mongolica</name>
    <dbReference type="NCBI Taxonomy" id="2528176"/>
    <lineage>
        <taxon>Bacteria</taxon>
        <taxon>Bacillati</taxon>
        <taxon>Chloroflexota</taxon>
        <taxon>Chloroflexia</taxon>
        <taxon>Chloroflexales</taxon>
        <taxon>Chloroflexineae</taxon>
        <taxon>Oscillochloridaceae</taxon>
        <taxon>Candidatus Chloroploca</taxon>
    </lineage>
</organism>